<sequence>MTADKLEEEVKRNTSLHLCFSSPPRSFFYVESNQRKQNLCMERPTELSFPREEKLEELQEVKL</sequence>
<comment type="caution">
    <text evidence="1">The sequence shown here is derived from an EMBL/GenBank/DDBJ whole genome shotgun (WGS) entry which is preliminary data.</text>
</comment>
<accession>A0A5B7HD54</accession>
<dbReference type="Proteomes" id="UP000324222">
    <property type="component" value="Unassembled WGS sequence"/>
</dbReference>
<organism evidence="1 2">
    <name type="scientific">Portunus trituberculatus</name>
    <name type="common">Swimming crab</name>
    <name type="synonym">Neptunus trituberculatus</name>
    <dbReference type="NCBI Taxonomy" id="210409"/>
    <lineage>
        <taxon>Eukaryota</taxon>
        <taxon>Metazoa</taxon>
        <taxon>Ecdysozoa</taxon>
        <taxon>Arthropoda</taxon>
        <taxon>Crustacea</taxon>
        <taxon>Multicrustacea</taxon>
        <taxon>Malacostraca</taxon>
        <taxon>Eumalacostraca</taxon>
        <taxon>Eucarida</taxon>
        <taxon>Decapoda</taxon>
        <taxon>Pleocyemata</taxon>
        <taxon>Brachyura</taxon>
        <taxon>Eubrachyura</taxon>
        <taxon>Portunoidea</taxon>
        <taxon>Portunidae</taxon>
        <taxon>Portuninae</taxon>
        <taxon>Portunus</taxon>
    </lineage>
</organism>
<reference evidence="1 2" key="1">
    <citation type="submission" date="2019-05" db="EMBL/GenBank/DDBJ databases">
        <title>Another draft genome of Portunus trituberculatus and its Hox gene families provides insights of decapod evolution.</title>
        <authorList>
            <person name="Jeong J.-H."/>
            <person name="Song I."/>
            <person name="Kim S."/>
            <person name="Choi T."/>
            <person name="Kim D."/>
            <person name="Ryu S."/>
            <person name="Kim W."/>
        </authorList>
    </citation>
    <scope>NUCLEOTIDE SEQUENCE [LARGE SCALE GENOMIC DNA]</scope>
    <source>
        <tissue evidence="1">Muscle</tissue>
    </source>
</reference>
<evidence type="ECO:0000313" key="1">
    <source>
        <dbReference type="EMBL" id="MPC67916.1"/>
    </source>
</evidence>
<dbReference type="AlphaFoldDB" id="A0A5B7HD54"/>
<keyword evidence="2" id="KW-1185">Reference proteome</keyword>
<gene>
    <name evidence="1" type="ORF">E2C01_062102</name>
</gene>
<dbReference type="EMBL" id="VSRR010026971">
    <property type="protein sequence ID" value="MPC67916.1"/>
    <property type="molecule type" value="Genomic_DNA"/>
</dbReference>
<evidence type="ECO:0000313" key="2">
    <source>
        <dbReference type="Proteomes" id="UP000324222"/>
    </source>
</evidence>
<proteinExistence type="predicted"/>
<name>A0A5B7HD54_PORTR</name>
<protein>
    <submittedName>
        <fullName evidence="1">Uncharacterized protein</fullName>
    </submittedName>
</protein>